<evidence type="ECO:0000259" key="1">
    <source>
        <dbReference type="Pfam" id="PF00078"/>
    </source>
</evidence>
<dbReference type="InterPro" id="IPR000477">
    <property type="entry name" value="RT_dom"/>
</dbReference>
<keyword evidence="2" id="KW-0695">RNA-directed DNA polymerase</keyword>
<organism evidence="2 3">
    <name type="scientific">Clostridium gasigenes</name>
    <dbReference type="NCBI Taxonomy" id="94869"/>
    <lineage>
        <taxon>Bacteria</taxon>
        <taxon>Bacillati</taxon>
        <taxon>Bacillota</taxon>
        <taxon>Clostridia</taxon>
        <taxon>Eubacteriales</taxon>
        <taxon>Clostridiaceae</taxon>
        <taxon>Clostridium</taxon>
    </lineage>
</organism>
<gene>
    <name evidence="2" type="ORF">H7E68_12740</name>
</gene>
<keyword evidence="2" id="KW-0808">Transferase</keyword>
<feature type="domain" description="Reverse transcriptase" evidence="1">
    <location>
        <begin position="138"/>
        <end position="297"/>
    </location>
</feature>
<reference evidence="2 3" key="1">
    <citation type="submission" date="2020-08" db="EMBL/GenBank/DDBJ databases">
        <title>Clostridia isolated from Swiss meat.</title>
        <authorList>
            <person name="Wambui J."/>
            <person name="Stevens M.J.A."/>
            <person name="Stephan R."/>
        </authorList>
    </citation>
    <scope>NUCLEOTIDE SEQUENCE [LARGE SCALE GENOMIC DNA]</scope>
    <source>
        <strain evidence="2 3">CM001</strain>
    </source>
</reference>
<protein>
    <submittedName>
        <fullName evidence="2">RNA-directed DNA polymerase</fullName>
    </submittedName>
</protein>
<keyword evidence="2" id="KW-0548">Nucleotidyltransferase</keyword>
<dbReference type="Pfam" id="PF00078">
    <property type="entry name" value="RVT_1"/>
    <property type="match status" value="1"/>
</dbReference>
<proteinExistence type="predicted"/>
<dbReference type="CDD" id="cd01646">
    <property type="entry name" value="RT_Bac_retron_I"/>
    <property type="match status" value="1"/>
</dbReference>
<dbReference type="GO" id="GO:0003964">
    <property type="term" value="F:RNA-directed DNA polymerase activity"/>
    <property type="evidence" value="ECO:0007669"/>
    <property type="project" value="UniProtKB-KW"/>
</dbReference>
<dbReference type="Proteomes" id="UP000585258">
    <property type="component" value="Unassembled WGS sequence"/>
</dbReference>
<accession>A0A7X0SDH6</accession>
<evidence type="ECO:0000313" key="3">
    <source>
        <dbReference type="Proteomes" id="UP000585258"/>
    </source>
</evidence>
<name>A0A7X0SDH6_9CLOT</name>
<dbReference type="EMBL" id="JACKWY010000007">
    <property type="protein sequence ID" value="MBB6715572.1"/>
    <property type="molecule type" value="Genomic_DNA"/>
</dbReference>
<dbReference type="AlphaFoldDB" id="A0A7X0SDH6"/>
<evidence type="ECO:0000313" key="2">
    <source>
        <dbReference type="EMBL" id="MBB6715572.1"/>
    </source>
</evidence>
<dbReference type="RefSeq" id="WP_185164795.1">
    <property type="nucleotide sequence ID" value="NZ_JACKWY010000007.1"/>
</dbReference>
<sequence>MKKYDIEKISREVMYNGLFSEYLPENFNLDIDRIDIFQVQIAKKNDFIEPYKYTMSRFSENDKRRTISLPDITSYIDLMNYINEMGFIKEFLDISIESKQSFSKLLQNNGELYKHEEQYDQTKLKCENNTGDRVEAKSTFIPNIIKKMNIAKGAKGVLYLDISNFFGNIYTHILPVIVLGYDETMKQFKLSSQNNSKLINDNRYKRYVELDKRIRMLNGNRTNGILVGPLISKMIGEALLVEIDSEISKEGIKFTRFVDDYEVYIYDEGCIEQVTNTITNILNKYYLNLNNEKSKYVKFPYYKVENLEKIIDSYGNIEADPYELMEVFNKFFELETNGIKGAIRYLIKSIEKKEHKANEEIFSTYLLNVLVNDTRSLTKVCQLLIKEKDNIELDGNFVEIIENLLLSNIDSKKDLEVIWLLYLMKSIGIIDLKKDIAKKVIDSRNELAIIILIYEFDKLIYIEYENDYIKSAKSWILVYQLFLRGDIKKEDFISRMGLKNNYNFYNHLKREKFSFYKSIKNKQKTTPFI</sequence>
<comment type="caution">
    <text evidence="2">The sequence shown here is derived from an EMBL/GenBank/DDBJ whole genome shotgun (WGS) entry which is preliminary data.</text>
</comment>